<evidence type="ECO:0000313" key="2">
    <source>
        <dbReference type="Proteomes" id="UP000827549"/>
    </source>
</evidence>
<dbReference type="RefSeq" id="XP_062622753.1">
    <property type="nucleotide sequence ID" value="XM_062766769.1"/>
</dbReference>
<protein>
    <submittedName>
        <fullName evidence="1">Uncharacterized protein</fullName>
    </submittedName>
</protein>
<gene>
    <name evidence="1" type="ORF">LOC62_01G000344</name>
</gene>
<dbReference type="GeneID" id="87803603"/>
<proteinExistence type="predicted"/>
<name>A0AAF1BEM9_9TREE</name>
<reference evidence="1" key="1">
    <citation type="submission" date="2023-10" db="EMBL/GenBank/DDBJ databases">
        <authorList>
            <person name="Noh H."/>
        </authorList>
    </citation>
    <scope>NUCLEOTIDE SEQUENCE</scope>
    <source>
        <strain evidence="1">DUCC4014</strain>
    </source>
</reference>
<organism evidence="1 2">
    <name type="scientific">Vanrija pseudolonga</name>
    <dbReference type="NCBI Taxonomy" id="143232"/>
    <lineage>
        <taxon>Eukaryota</taxon>
        <taxon>Fungi</taxon>
        <taxon>Dikarya</taxon>
        <taxon>Basidiomycota</taxon>
        <taxon>Agaricomycotina</taxon>
        <taxon>Tremellomycetes</taxon>
        <taxon>Trichosporonales</taxon>
        <taxon>Trichosporonaceae</taxon>
        <taxon>Vanrija</taxon>
    </lineage>
</organism>
<accession>A0AAF1BEM9</accession>
<dbReference type="Proteomes" id="UP000827549">
    <property type="component" value="Chromosome 1"/>
</dbReference>
<dbReference type="EMBL" id="CP086714">
    <property type="protein sequence ID" value="WOO76721.1"/>
    <property type="molecule type" value="Genomic_DNA"/>
</dbReference>
<keyword evidence="2" id="KW-1185">Reference proteome</keyword>
<evidence type="ECO:0000313" key="1">
    <source>
        <dbReference type="EMBL" id="WOO76721.1"/>
    </source>
</evidence>
<dbReference type="AlphaFoldDB" id="A0AAF1BEM9"/>
<sequence>MPGHVEISVQAIGDFLASLPQEVLTSAPPSHLPTALPLAFPSDLHHVNFLAVLHLVNAAFSGPQHLAYFAESRETPGDTALRGVLGLFLASEPGWTAGNLLSAKAWAADELTEAKIAEFFGIEILREREHETMKGVRVGERWKPAVDVAVELVVLFQTLGQGIKASCLGEEVIALLTVDKERSVSDPDTALSFAKDFCHLVVGLVPTLADPYPAPPGTVLPAAPLELLQDLAHQFGPNNAAIPLPEAKALANVSPLPLPLGVLLHLGILEPSESLEGAAELKHATGNWWSGRKPGDLFTPPKSSETRLPEIIKVPADTLTQLLTASVDACREIASHARFLKNGEDWKKAITEVDVSRIFASLNTALDSHQAGVRLVLA</sequence>